<feature type="compositionally biased region" description="Polar residues" evidence="1">
    <location>
        <begin position="280"/>
        <end position="295"/>
    </location>
</feature>
<feature type="region of interest" description="Disordered" evidence="1">
    <location>
        <begin position="208"/>
        <end position="229"/>
    </location>
</feature>
<evidence type="ECO:0000256" key="1">
    <source>
        <dbReference type="SAM" id="MobiDB-lite"/>
    </source>
</evidence>
<dbReference type="EMBL" id="QNGE01000137">
    <property type="protein sequence ID" value="KAA3681743.1"/>
    <property type="molecule type" value="Genomic_DNA"/>
</dbReference>
<proteinExistence type="predicted"/>
<feature type="compositionally biased region" description="Polar residues" evidence="1">
    <location>
        <begin position="215"/>
        <end position="229"/>
    </location>
</feature>
<organism evidence="2 3">
    <name type="scientific">Paragonimus westermani</name>
    <dbReference type="NCBI Taxonomy" id="34504"/>
    <lineage>
        <taxon>Eukaryota</taxon>
        <taxon>Metazoa</taxon>
        <taxon>Spiralia</taxon>
        <taxon>Lophotrochozoa</taxon>
        <taxon>Platyhelminthes</taxon>
        <taxon>Trematoda</taxon>
        <taxon>Digenea</taxon>
        <taxon>Plagiorchiida</taxon>
        <taxon>Troglotremata</taxon>
        <taxon>Troglotrematidae</taxon>
        <taxon>Paragonimus</taxon>
    </lineage>
</organism>
<dbReference type="Proteomes" id="UP000324629">
    <property type="component" value="Unassembled WGS sequence"/>
</dbReference>
<evidence type="ECO:0000313" key="3">
    <source>
        <dbReference type="Proteomes" id="UP000324629"/>
    </source>
</evidence>
<keyword evidence="3" id="KW-1185">Reference proteome</keyword>
<evidence type="ECO:0000313" key="2">
    <source>
        <dbReference type="EMBL" id="KAA3681743.1"/>
    </source>
</evidence>
<feature type="region of interest" description="Disordered" evidence="1">
    <location>
        <begin position="488"/>
        <end position="514"/>
    </location>
</feature>
<protein>
    <submittedName>
        <fullName evidence="2">Uncharacterized protein</fullName>
    </submittedName>
</protein>
<feature type="non-terminal residue" evidence="2">
    <location>
        <position position="555"/>
    </location>
</feature>
<feature type="region of interest" description="Disordered" evidence="1">
    <location>
        <begin position="333"/>
        <end position="380"/>
    </location>
</feature>
<accession>A0A5J4P1N1</accession>
<feature type="compositionally biased region" description="Polar residues" evidence="1">
    <location>
        <begin position="334"/>
        <end position="350"/>
    </location>
</feature>
<dbReference type="AlphaFoldDB" id="A0A5J4P1N1"/>
<gene>
    <name evidence="2" type="ORF">DEA37_0013147</name>
</gene>
<reference evidence="2 3" key="1">
    <citation type="journal article" date="2019" name="Gigascience">
        <title>Whole-genome sequence of the oriental lung fluke Paragonimus westermani.</title>
        <authorList>
            <person name="Oey H."/>
            <person name="Zakrzewski M."/>
            <person name="Narain K."/>
            <person name="Devi K.R."/>
            <person name="Agatsuma T."/>
            <person name="Nawaratna S."/>
            <person name="Gobert G.N."/>
            <person name="Jones M.K."/>
            <person name="Ragan M.A."/>
            <person name="McManus D.P."/>
            <person name="Krause L."/>
        </authorList>
    </citation>
    <scope>NUCLEOTIDE SEQUENCE [LARGE SCALE GENOMIC DNA]</scope>
    <source>
        <strain evidence="2 3">IND2009</strain>
    </source>
</reference>
<name>A0A5J4P1N1_9TREM</name>
<sequence>MVSYRSTNFINGFFLLQMEQLAVIWTRASTAICTESPHLIPSSDQPDRCWNGTTRGRFSFDECDFCDAPNTSSSSSSNSPDFKMYALPTGELITPGRRQRTSQFAAGVDTTAFQRRKIPADPFTYSAYLFTSQNRYTPEQQQKEIATRRANEVLVQASRDLEWSSDSLLGELKAYKSIQRTFQKPISHEKGLRSNSEQTESWIQIPSEKFEDSSSDVTTHSNPGQEDVSSSLGLLAYGSMLGWNVPGVMARVTDHTRFERADSAVHMSVDDLYRQRSLKKNSSILHQQSNKSSARSDGLTVAVSDPSEMSSGLQPSWPLIDWPNPAALPGLTAPISSPVASSKQHFNSASGLDDTNRRPPTQSQSISSSDKSLGRRTTSTHVCTDTGHVPLSLTFNSQQIMVNAASFYPFTTDSSYGGSGFIRTPGSLPAFMEYADYPHLNTLHNLLQPNVELPTRDETVAPRMDYEDAPTDDEDFSENESELFRSRNETTRMKSANAKSPDWHNGSPERFNKSDTLMTDSRVIKNKINELTKNKVKTSSRGGAQINVSTSVILL</sequence>
<comment type="caution">
    <text evidence="2">The sequence shown here is derived from an EMBL/GenBank/DDBJ whole genome shotgun (WGS) entry which is preliminary data.</text>
</comment>
<feature type="region of interest" description="Disordered" evidence="1">
    <location>
        <begin position="280"/>
        <end position="316"/>
    </location>
</feature>